<feature type="region of interest" description="Disordered" evidence="1">
    <location>
        <begin position="213"/>
        <end position="240"/>
    </location>
</feature>
<dbReference type="EMBL" id="DS268407">
    <property type="protein sequence ID" value="EFO83053.1"/>
    <property type="molecule type" value="Genomic_DNA"/>
</dbReference>
<gene>
    <name evidence="2" type="ORF">CRE_00523</name>
</gene>
<protein>
    <submittedName>
        <fullName evidence="2">Uncharacterized protein</fullName>
    </submittedName>
</protein>
<dbReference type="InParanoid" id="E3LCU2"/>
<organism evidence="3">
    <name type="scientific">Caenorhabditis remanei</name>
    <name type="common">Caenorhabditis vulgaris</name>
    <dbReference type="NCBI Taxonomy" id="31234"/>
    <lineage>
        <taxon>Eukaryota</taxon>
        <taxon>Metazoa</taxon>
        <taxon>Ecdysozoa</taxon>
        <taxon>Nematoda</taxon>
        <taxon>Chromadorea</taxon>
        <taxon>Rhabditida</taxon>
        <taxon>Rhabditina</taxon>
        <taxon>Rhabditomorpha</taxon>
        <taxon>Rhabditoidea</taxon>
        <taxon>Rhabditidae</taxon>
        <taxon>Peloderinae</taxon>
        <taxon>Caenorhabditis</taxon>
    </lineage>
</organism>
<dbReference type="Proteomes" id="UP000008281">
    <property type="component" value="Unassembled WGS sequence"/>
</dbReference>
<sequence length="401" mass="43205">MPSTVVLSSDESIVSTISSSICCMKARGNGIPVGRMAKHLNIDELTTSDDDDSSAKSVVLTKSSSAQSIVSTKSSSAQSIVSTKSSSAQSIVSTKSSSPTIVCMGARRTSEDVPTVGLVKNIPRKEYKLMSSDESLVSTGSSSICCMKARGNGIPVGRMPKHLKIDESTTSDDDNSSAKSVVLAKSSSAESIVSTESSSLTIVCMGARRTSKVVPTSDSSSQGHHCIAEKNNTKGSHQNSVEHRKTMIAQKRGLQNESIEMVIAHVSPPTPLKKRCVSTKKGTENYGRLETENNSENEDHSLSGDCDHSPSVVCLGDFSPSANYNHHMDIQKQMGIREDLLNLEADLYKFFPWVIQNNFQLSSYAQGLVLNVSLAQKVDNWLSEGDARCPFEHYAFRPTPS</sequence>
<feature type="compositionally biased region" description="Basic and acidic residues" evidence="1">
    <location>
        <begin position="281"/>
        <end position="303"/>
    </location>
</feature>
<accession>E3LCU2</accession>
<feature type="region of interest" description="Disordered" evidence="1">
    <location>
        <begin position="273"/>
        <end position="303"/>
    </location>
</feature>
<reference evidence="2" key="1">
    <citation type="submission" date="2007-07" db="EMBL/GenBank/DDBJ databases">
        <title>PCAP assembly of the Caenorhabditis remanei genome.</title>
        <authorList>
            <consortium name="The Caenorhabditis remanei Sequencing Consortium"/>
            <person name="Wilson R.K."/>
        </authorList>
    </citation>
    <scope>NUCLEOTIDE SEQUENCE [LARGE SCALE GENOMIC DNA]</scope>
    <source>
        <strain evidence="2">PB4641</strain>
    </source>
</reference>
<dbReference type="HOGENOM" id="CLU_687432_0_0_1"/>
<keyword evidence="3" id="KW-1185">Reference proteome</keyword>
<evidence type="ECO:0000256" key="1">
    <source>
        <dbReference type="SAM" id="MobiDB-lite"/>
    </source>
</evidence>
<evidence type="ECO:0000313" key="3">
    <source>
        <dbReference type="Proteomes" id="UP000008281"/>
    </source>
</evidence>
<evidence type="ECO:0000313" key="2">
    <source>
        <dbReference type="EMBL" id="EFO83053.1"/>
    </source>
</evidence>
<feature type="compositionally biased region" description="Polar residues" evidence="1">
    <location>
        <begin position="213"/>
        <end position="223"/>
    </location>
</feature>
<proteinExistence type="predicted"/>
<dbReference type="AlphaFoldDB" id="E3LCU2"/>
<name>E3LCU2_CAERE</name>